<dbReference type="SUPFAM" id="SSF51905">
    <property type="entry name" value="FAD/NAD(P)-binding domain"/>
    <property type="match status" value="1"/>
</dbReference>
<dbReference type="Proteomes" id="UP000296468">
    <property type="component" value="Chromosome"/>
</dbReference>
<dbReference type="PANTHER" id="PTHR42877">
    <property type="entry name" value="L-ORNITHINE N(5)-MONOOXYGENASE-RELATED"/>
    <property type="match status" value="1"/>
</dbReference>
<dbReference type="RefSeq" id="WP_135846233.1">
    <property type="nucleotide sequence ID" value="NZ_CP035088.1"/>
</dbReference>
<dbReference type="PANTHER" id="PTHR42877:SF4">
    <property type="entry name" value="FAD_NAD(P)-BINDING DOMAIN-CONTAINING PROTEIN-RELATED"/>
    <property type="match status" value="1"/>
</dbReference>
<dbReference type="Gene3D" id="3.50.50.60">
    <property type="entry name" value="FAD/NAD(P)-binding domain"/>
    <property type="match status" value="2"/>
</dbReference>
<organism evidence="1 2">
    <name type="scientific">Pseudomonas viciae</name>
    <dbReference type="NCBI Taxonomy" id="2505979"/>
    <lineage>
        <taxon>Bacteria</taxon>
        <taxon>Pseudomonadati</taxon>
        <taxon>Pseudomonadota</taxon>
        <taxon>Gammaproteobacteria</taxon>
        <taxon>Pseudomonadales</taxon>
        <taxon>Pseudomonadaceae</taxon>
        <taxon>Pseudomonas</taxon>
    </lineage>
</organism>
<dbReference type="EMBL" id="CP035088">
    <property type="protein sequence ID" value="QBZ90732.1"/>
    <property type="molecule type" value="Genomic_DNA"/>
</dbReference>
<evidence type="ECO:0000313" key="2">
    <source>
        <dbReference type="Proteomes" id="UP000296468"/>
    </source>
</evidence>
<gene>
    <name evidence="1" type="ORF">EPZ47_19095</name>
</gene>
<dbReference type="AlphaFoldDB" id="A0A4P7PJZ0"/>
<evidence type="ECO:0000313" key="1">
    <source>
        <dbReference type="EMBL" id="QBZ90732.1"/>
    </source>
</evidence>
<dbReference type="InterPro" id="IPR051209">
    <property type="entry name" value="FAD-bind_Monooxygenase_sf"/>
</dbReference>
<dbReference type="KEGG" id="pvk:EPZ47_19095"/>
<dbReference type="PRINTS" id="PR00469">
    <property type="entry name" value="PNDRDTASEII"/>
</dbReference>
<protein>
    <submittedName>
        <fullName evidence="1">NAD(P)/FAD-dependent oxidoreductase</fullName>
    </submittedName>
</protein>
<reference evidence="1 2" key="1">
    <citation type="journal article" date="2019" name="Front. Microbiol.">
        <title>In silico and Genetic Analyses of Cyclic Lipopeptide Synthetic Gene Clusters in Pseudomonas sp. 11K1.</title>
        <authorList>
            <person name="Zhao H."/>
            <person name="Liu Y.P."/>
            <person name="Zhang L.Q."/>
        </authorList>
    </citation>
    <scope>NUCLEOTIDE SEQUENCE [LARGE SCALE GENOMIC DNA]</scope>
    <source>
        <strain evidence="1 2">11K1</strain>
    </source>
</reference>
<dbReference type="InterPro" id="IPR036188">
    <property type="entry name" value="FAD/NAD-bd_sf"/>
</dbReference>
<accession>A0A4P7PJZ0</accession>
<dbReference type="OrthoDB" id="312624at2"/>
<dbReference type="Pfam" id="PF13738">
    <property type="entry name" value="Pyr_redox_3"/>
    <property type="match status" value="1"/>
</dbReference>
<proteinExistence type="predicted"/>
<sequence length="483" mass="55800">MGSYQVLIIGSGFGGQCAAVNLLKEGIEDFLLLERRDFFGGTWCQNTYPGAAVDVPSPLYSLSFASYDWSRMFAEQEELHRYTQHVIERFKLRDKVQLGSNVERVEWDDQTRQWLVHTAKGLYRAQFLINATGPLSQPVIPPFEGRERFKGKTFHTNHWDHAYDYRHKRVAIVGSGASAAQVIPAIAAEVEHLHVFQRTPHWVLRRRDHTFNRFERWLLRQAPLHTLLRWSIYWQFEARVIAFKYSRSAVRMVQRQALRLLECQVPDPTLRRRLTPDYLIGCKRVILSNTLYPSLCRANVSVHGQEQGIAALDETGIITRDGQHIELDLIVWSTGFDATDGVISYPVTGKNGTRLRDAWAQYPRAYLGTSLPDFPNLFIVTGPNTGIGHTSALFIIESQMNYILDCIRTLNRRNLRSIEVQSAAEQRYTEMIHREMQRTVWKSGGCHSWYQSKSGHVIAMFPGFSFTYHRLTRRFRLDDHILS</sequence>
<name>A0A4P7PJZ0_9PSED</name>